<dbReference type="Pfam" id="PF11761">
    <property type="entry name" value="CbiG_mid"/>
    <property type="match status" value="1"/>
</dbReference>
<dbReference type="SUPFAM" id="SSF159664">
    <property type="entry name" value="CobE/GbiG C-terminal domain-like"/>
    <property type="match status" value="1"/>
</dbReference>
<dbReference type="InterPro" id="IPR036518">
    <property type="entry name" value="CobE/GbiG_C_sf"/>
</dbReference>
<dbReference type="KEGG" id="amt:Amet_0075"/>
<feature type="domain" description="Cobalamin biosynthesis central region" evidence="3">
    <location>
        <begin position="137"/>
        <end position="219"/>
    </location>
</feature>
<keyword evidence="5" id="KW-1185">Reference proteome</keyword>
<dbReference type="SUPFAM" id="SSF159672">
    <property type="entry name" value="CbiG N-terminal domain-like"/>
    <property type="match status" value="1"/>
</dbReference>
<accession>A6TJF0</accession>
<dbReference type="Gene3D" id="3.30.420.180">
    <property type="entry name" value="CobE/GbiG C-terminal domain"/>
    <property type="match status" value="1"/>
</dbReference>
<dbReference type="PANTHER" id="PTHR37477">
    <property type="entry name" value="COBALT-PRECORRIN-5A HYDROLASE"/>
    <property type="match status" value="1"/>
</dbReference>
<dbReference type="PANTHER" id="PTHR37477:SF1">
    <property type="entry name" value="COBALT-PRECORRIN-5A HYDROLASE"/>
    <property type="match status" value="1"/>
</dbReference>
<evidence type="ECO:0000259" key="3">
    <source>
        <dbReference type="Pfam" id="PF11761"/>
    </source>
</evidence>
<dbReference type="Pfam" id="PF01890">
    <property type="entry name" value="CbiG_C"/>
    <property type="match status" value="1"/>
</dbReference>
<dbReference type="eggNOG" id="COG2073">
    <property type="taxonomic scope" value="Bacteria"/>
</dbReference>
<dbReference type="EMBL" id="CP000724">
    <property type="protein sequence ID" value="ABR46318.1"/>
    <property type="molecule type" value="Genomic_DNA"/>
</dbReference>
<evidence type="ECO:0000313" key="5">
    <source>
        <dbReference type="Proteomes" id="UP000001572"/>
    </source>
</evidence>
<dbReference type="HOGENOM" id="CLU_028397_0_0_9"/>
<dbReference type="Proteomes" id="UP000001572">
    <property type="component" value="Chromosome"/>
</dbReference>
<dbReference type="InterPro" id="IPR052553">
    <property type="entry name" value="CbiG_hydrolase"/>
</dbReference>
<reference evidence="5" key="1">
    <citation type="journal article" date="2016" name="Genome Announc.">
        <title>Complete genome sequence of Alkaliphilus metalliredigens strain QYMF, an alkaliphilic and metal-reducing bacterium isolated from borax-contaminated leachate ponds.</title>
        <authorList>
            <person name="Hwang C."/>
            <person name="Copeland A."/>
            <person name="Lucas S."/>
            <person name="Lapidus A."/>
            <person name="Barry K."/>
            <person name="Detter J.C."/>
            <person name="Glavina Del Rio T."/>
            <person name="Hammon N."/>
            <person name="Israni S."/>
            <person name="Dalin E."/>
            <person name="Tice H."/>
            <person name="Pitluck S."/>
            <person name="Chertkov O."/>
            <person name="Brettin T."/>
            <person name="Bruce D."/>
            <person name="Han C."/>
            <person name="Schmutz J."/>
            <person name="Larimer F."/>
            <person name="Land M.L."/>
            <person name="Hauser L."/>
            <person name="Kyrpides N."/>
            <person name="Mikhailova N."/>
            <person name="Ye Q."/>
            <person name="Zhou J."/>
            <person name="Richardson P."/>
            <person name="Fields M.W."/>
        </authorList>
    </citation>
    <scope>NUCLEOTIDE SEQUENCE [LARGE SCALE GENOMIC DNA]</scope>
    <source>
        <strain evidence="5">QYMF</strain>
    </source>
</reference>
<evidence type="ECO:0000259" key="2">
    <source>
        <dbReference type="Pfam" id="PF11760"/>
    </source>
</evidence>
<dbReference type="NCBIfam" id="NF004466">
    <property type="entry name" value="PRK05788.1-4"/>
    <property type="match status" value="1"/>
</dbReference>
<proteinExistence type="predicted"/>
<dbReference type="InterPro" id="IPR021745">
    <property type="entry name" value="CbiG_mid"/>
</dbReference>
<dbReference type="Pfam" id="PF11760">
    <property type="entry name" value="CbiG_N"/>
    <property type="match status" value="1"/>
</dbReference>
<dbReference type="InterPro" id="IPR002750">
    <property type="entry name" value="CobE/GbiG_C"/>
</dbReference>
<evidence type="ECO:0000313" key="4">
    <source>
        <dbReference type="EMBL" id="ABR46318.1"/>
    </source>
</evidence>
<dbReference type="OrthoDB" id="9781023at2"/>
<dbReference type="AlphaFoldDB" id="A6TJF0"/>
<dbReference type="Gene3D" id="3.40.50.11220">
    <property type="match status" value="1"/>
</dbReference>
<dbReference type="InterPro" id="IPR038029">
    <property type="entry name" value="GbiG_N_sf"/>
</dbReference>
<protein>
    <submittedName>
        <fullName evidence="4">Cobalamin (Vitamin B12) biosynthesis CbiG protein</fullName>
    </submittedName>
</protein>
<dbReference type="STRING" id="293826.Amet_0075"/>
<gene>
    <name evidence="4" type="ordered locus">Amet_0075</name>
</gene>
<dbReference type="GO" id="GO:0009236">
    <property type="term" value="P:cobalamin biosynthetic process"/>
    <property type="evidence" value="ECO:0007669"/>
    <property type="project" value="InterPro"/>
</dbReference>
<organism evidence="4 5">
    <name type="scientific">Alkaliphilus metalliredigens (strain QYMF)</name>
    <dbReference type="NCBI Taxonomy" id="293826"/>
    <lineage>
        <taxon>Bacteria</taxon>
        <taxon>Bacillati</taxon>
        <taxon>Bacillota</taxon>
        <taxon>Clostridia</taxon>
        <taxon>Peptostreptococcales</taxon>
        <taxon>Natronincolaceae</taxon>
        <taxon>Alkaliphilus</taxon>
    </lineage>
</organism>
<dbReference type="RefSeq" id="WP_011971227.1">
    <property type="nucleotide sequence ID" value="NC_009633.1"/>
</dbReference>
<feature type="domain" description="CobE/GbiG C-terminal" evidence="1">
    <location>
        <begin position="222"/>
        <end position="343"/>
    </location>
</feature>
<dbReference type="InterPro" id="IPR021744">
    <property type="entry name" value="CbiG_N"/>
</dbReference>
<feature type="domain" description="Cobalamin synthesis G N-terminal" evidence="2">
    <location>
        <begin position="51"/>
        <end position="131"/>
    </location>
</feature>
<evidence type="ECO:0000259" key="1">
    <source>
        <dbReference type="Pfam" id="PF01890"/>
    </source>
</evidence>
<name>A6TJF0_ALKMQ</name>
<sequence>MKIAIIALTKGGKTLALVLQEFLEESHLYLKGPLPLGEKNVFAVGEDFKRCVAQLFSAYDILVFIMATGIVVRSIAPLLQHKSQDPGVLVMDEKGQNVISLLSGHWGRANEMTQRVATMINANPVITTASDVQGRVAVDLLAQQLNCEIADWQLTKTLTAHIVNDGIIGLYCEDNRALVLPEGYVRVSKQKDLEDHDYGIIISNQSRLGKRARDLQLYPRNLVIGIGCRKKVSPQLMIEKIKASLKNLDKSTHSIEKFVTVEVKKEEKAIIEASAHFNVPLEIIDIETIKKSQTSLHQFETSAFVEKTIGVGAVSGPCAYIGSQGGHMLMEKEKGDGITLSIAEVKVSEASERK</sequence>